<dbReference type="Gene3D" id="3.40.190.10">
    <property type="entry name" value="Periplasmic binding protein-like II"/>
    <property type="match status" value="2"/>
</dbReference>
<sequence>MKKSVLVPAAAATLLTLAACGGGGGGGGATLSGSDSTAGAAAEGGSGDADSITVGLIPVAEFFPVYIAEQEGFFEEEGLDVQIEVMSNAASIVPSVLNGQLTFGTTATPPFLVGVDKGIPITAVANSANTASGAENDTAAFLVKKGSDISSVTGLEGRTVAVNALSSLPHVAAASLIKDQGGDPSKVQFVAMPFPDMLGALEQGRVDATIPVEPFMTQALAGGQVEAIAPLYADVYAPGTTHTLMFGSTQFVQDNPEIVEKFQAALARANELVAEDEQVLRDALVEHGGMPQQVADVVKLPVYETEFAVEGMQDMADRMLETGFLTKPVSVSDVLAD</sequence>
<dbReference type="GO" id="GO:0042597">
    <property type="term" value="C:periplasmic space"/>
    <property type="evidence" value="ECO:0007669"/>
    <property type="project" value="UniProtKB-SubCell"/>
</dbReference>
<evidence type="ECO:0000256" key="3">
    <source>
        <dbReference type="ARBA" id="ARBA00022729"/>
    </source>
</evidence>
<dbReference type="Proteomes" id="UP000198403">
    <property type="component" value="Unassembled WGS sequence"/>
</dbReference>
<dbReference type="EMBL" id="FZNO01000047">
    <property type="protein sequence ID" value="SNR95910.1"/>
    <property type="molecule type" value="Genomic_DNA"/>
</dbReference>
<proteinExistence type="inferred from homology"/>
<reference evidence="6 7" key="1">
    <citation type="submission" date="2017-06" db="EMBL/GenBank/DDBJ databases">
        <authorList>
            <person name="Kim H.J."/>
            <person name="Triplett B.A."/>
        </authorList>
    </citation>
    <scope>NUCLEOTIDE SEQUENCE [LARGE SCALE GENOMIC DNA]</scope>
    <source>
        <strain evidence="6 7">DSM 44272</strain>
    </source>
</reference>
<organism evidence="6 7">
    <name type="scientific">Blastococcus mobilis</name>
    <dbReference type="NCBI Taxonomy" id="1938746"/>
    <lineage>
        <taxon>Bacteria</taxon>
        <taxon>Bacillati</taxon>
        <taxon>Actinomycetota</taxon>
        <taxon>Actinomycetes</taxon>
        <taxon>Geodermatophilales</taxon>
        <taxon>Geodermatophilaceae</taxon>
        <taxon>Blastococcus</taxon>
    </lineage>
</organism>
<evidence type="ECO:0000313" key="6">
    <source>
        <dbReference type="EMBL" id="SNR95910.1"/>
    </source>
</evidence>
<dbReference type="PROSITE" id="PS51257">
    <property type="entry name" value="PROKAR_LIPOPROTEIN"/>
    <property type="match status" value="1"/>
</dbReference>
<feature type="signal peptide" evidence="4">
    <location>
        <begin position="1"/>
        <end position="18"/>
    </location>
</feature>
<dbReference type="OrthoDB" id="8877897at2"/>
<evidence type="ECO:0000313" key="7">
    <source>
        <dbReference type="Proteomes" id="UP000198403"/>
    </source>
</evidence>
<dbReference type="PANTHER" id="PTHR30024:SF47">
    <property type="entry name" value="TAURINE-BINDING PERIPLASMIC PROTEIN"/>
    <property type="match status" value="1"/>
</dbReference>
<keyword evidence="7" id="KW-1185">Reference proteome</keyword>
<protein>
    <submittedName>
        <fullName evidence="6">NitT/TauT family transport system substrate-binding protein</fullName>
    </submittedName>
</protein>
<dbReference type="SMART" id="SM00062">
    <property type="entry name" value="PBPb"/>
    <property type="match status" value="1"/>
</dbReference>
<feature type="domain" description="Solute-binding protein family 3/N-terminal" evidence="5">
    <location>
        <begin position="51"/>
        <end position="282"/>
    </location>
</feature>
<evidence type="ECO:0000256" key="2">
    <source>
        <dbReference type="ARBA" id="ARBA00010742"/>
    </source>
</evidence>
<gene>
    <name evidence="6" type="ORF">SAMN06272737_14713</name>
</gene>
<dbReference type="AlphaFoldDB" id="A0A239AK64"/>
<name>A0A239AK64_9ACTN</name>
<evidence type="ECO:0000256" key="1">
    <source>
        <dbReference type="ARBA" id="ARBA00004418"/>
    </source>
</evidence>
<dbReference type="Pfam" id="PF09084">
    <property type="entry name" value="NMT1"/>
    <property type="match status" value="1"/>
</dbReference>
<dbReference type="PANTHER" id="PTHR30024">
    <property type="entry name" value="ALIPHATIC SULFONATES-BINDING PROTEIN-RELATED"/>
    <property type="match status" value="1"/>
</dbReference>
<accession>A0A239AK64</accession>
<dbReference type="RefSeq" id="WP_089338968.1">
    <property type="nucleotide sequence ID" value="NZ_FZNO01000047.1"/>
</dbReference>
<dbReference type="SUPFAM" id="SSF53850">
    <property type="entry name" value="Periplasmic binding protein-like II"/>
    <property type="match status" value="1"/>
</dbReference>
<evidence type="ECO:0000256" key="4">
    <source>
        <dbReference type="SAM" id="SignalP"/>
    </source>
</evidence>
<dbReference type="InterPro" id="IPR015168">
    <property type="entry name" value="SsuA/THI5"/>
</dbReference>
<comment type="similarity">
    <text evidence="2">Belongs to the bacterial solute-binding protein SsuA/TauA family.</text>
</comment>
<feature type="chain" id="PRO_5038478417" evidence="4">
    <location>
        <begin position="19"/>
        <end position="337"/>
    </location>
</feature>
<comment type="subcellular location">
    <subcellularLocation>
        <location evidence="1">Periplasm</location>
    </subcellularLocation>
</comment>
<evidence type="ECO:0000259" key="5">
    <source>
        <dbReference type="SMART" id="SM00062"/>
    </source>
</evidence>
<dbReference type="InterPro" id="IPR001638">
    <property type="entry name" value="Solute-binding_3/MltF_N"/>
</dbReference>
<keyword evidence="3 4" id="KW-0732">Signal</keyword>